<dbReference type="RefSeq" id="WP_092534100.1">
    <property type="nucleotide sequence ID" value="NZ_FNIM01000003.1"/>
</dbReference>
<dbReference type="InterPro" id="IPR036165">
    <property type="entry name" value="YefM-like_sf"/>
</dbReference>
<dbReference type="AlphaFoldDB" id="A0A1H0B3P2"/>
<evidence type="ECO:0000313" key="2">
    <source>
        <dbReference type="EMBL" id="SDN40276.1"/>
    </source>
</evidence>
<dbReference type="SUPFAM" id="SSF143120">
    <property type="entry name" value="YefM-like"/>
    <property type="match status" value="1"/>
</dbReference>
<protein>
    <submittedName>
        <fullName evidence="2">Antitoxin component of toxin-antitoxin stability system, DNA-binding transcriptional repressor</fullName>
    </submittedName>
</protein>
<accession>A0A1H0B3P2</accession>
<keyword evidence="2" id="KW-0238">DNA-binding</keyword>
<evidence type="ECO:0000313" key="3">
    <source>
        <dbReference type="Proteomes" id="UP000198541"/>
    </source>
</evidence>
<name>A0A1H0B3P2_9ACTO</name>
<gene>
    <name evidence="2" type="ORF">SAMN05216355_10364</name>
</gene>
<dbReference type="Proteomes" id="UP000198541">
    <property type="component" value="Unassembled WGS sequence"/>
</dbReference>
<comment type="similarity">
    <text evidence="1">Belongs to the phD/YefM antitoxin family.</text>
</comment>
<organism evidence="2 3">
    <name type="scientific">Actinomyces ruminicola</name>
    <dbReference type="NCBI Taxonomy" id="332524"/>
    <lineage>
        <taxon>Bacteria</taxon>
        <taxon>Bacillati</taxon>
        <taxon>Actinomycetota</taxon>
        <taxon>Actinomycetes</taxon>
        <taxon>Actinomycetales</taxon>
        <taxon>Actinomycetaceae</taxon>
        <taxon>Actinomyces</taxon>
    </lineage>
</organism>
<keyword evidence="3" id="KW-1185">Reference proteome</keyword>
<reference evidence="3" key="1">
    <citation type="submission" date="2016-10" db="EMBL/GenBank/DDBJ databases">
        <authorList>
            <person name="Varghese N."/>
            <person name="Submissions S."/>
        </authorList>
    </citation>
    <scope>NUCLEOTIDE SEQUENCE [LARGE SCALE GENOMIC DNA]</scope>
    <source>
        <strain evidence="3">DSM 27982</strain>
    </source>
</reference>
<sequence>MKTVKVQQAKTHLSALLAEVERGSTINIARGSRTIARLVPANNGERELGFGGYRLPDSFFDELPEDELMAWEGR</sequence>
<proteinExistence type="inferred from homology"/>
<dbReference type="GO" id="GO:0003677">
    <property type="term" value="F:DNA binding"/>
    <property type="evidence" value="ECO:0007669"/>
    <property type="project" value="UniProtKB-KW"/>
</dbReference>
<evidence type="ECO:0000256" key="1">
    <source>
        <dbReference type="ARBA" id="ARBA00009981"/>
    </source>
</evidence>
<dbReference type="EMBL" id="FNIM01000003">
    <property type="protein sequence ID" value="SDN40276.1"/>
    <property type="molecule type" value="Genomic_DNA"/>
</dbReference>
<dbReference type="Gene3D" id="3.40.1620.10">
    <property type="entry name" value="YefM-like domain"/>
    <property type="match status" value="1"/>
</dbReference>